<feature type="region of interest" description="Disordered" evidence="1">
    <location>
        <begin position="290"/>
        <end position="310"/>
    </location>
</feature>
<dbReference type="KEGG" id="som:SOMG_02749"/>
<dbReference type="SUPFAM" id="SSF52317">
    <property type="entry name" value="Class I glutamine amidotransferase-like"/>
    <property type="match status" value="1"/>
</dbReference>
<dbReference type="PANTHER" id="PTHR43068">
    <property type="entry name" value="SLR1854 PROTEIN"/>
    <property type="match status" value="1"/>
</dbReference>
<dbReference type="Pfam" id="PF17124">
    <property type="entry name" value="ThiJ_like"/>
    <property type="match status" value="1"/>
</dbReference>
<dbReference type="GeneID" id="80876229"/>
<gene>
    <name evidence="2" type="ORF">SOMG_02749</name>
</gene>
<dbReference type="InterPro" id="IPR032633">
    <property type="entry name" value="ThiJ-like"/>
</dbReference>
<dbReference type="Gene3D" id="3.40.50.880">
    <property type="match status" value="1"/>
</dbReference>
<dbReference type="PANTHER" id="PTHR43068:SF1">
    <property type="entry name" value="SLR1854 PROTEIN"/>
    <property type="match status" value="1"/>
</dbReference>
<dbReference type="AlphaFoldDB" id="A0AAE9WG67"/>
<dbReference type="EMBL" id="CP115612">
    <property type="protein sequence ID" value="WBW74622.1"/>
    <property type="molecule type" value="Genomic_DNA"/>
</dbReference>
<accession>A0AAE9WG67</accession>
<sequence length="310" mass="35515">MAFYFQSLQKDIINDIDVGLQPNPLPSPIVDAPVFGRDTQFSPHLAIVMADNGFDVEQVCLPWRYFTDRGFLVEFVFPRPLDPPRVAKPDPSYTTGWKGIIMGPSKDAMDIYSILCTLDEFIQPKYYTDDNFSFLDFDVVLITGGRNEPMRQMLTDPLLHSKLKPYLRLCKRIDRRKDDPNVAPSKILGTIAQGALPIYINNPETTLRSTTIPVWMERTNSWISPPPNNSSYSYAASLMPTDKYFAGPNYRTVFTMEDMHHYYISGRCNTDIIPLSTGLYDLYRQMLRDQKSGMRPQRKNLTSSNDVPQK</sequence>
<name>A0AAE9WG67_9SCHI</name>
<evidence type="ECO:0000256" key="1">
    <source>
        <dbReference type="SAM" id="MobiDB-lite"/>
    </source>
</evidence>
<evidence type="ECO:0000313" key="2">
    <source>
        <dbReference type="EMBL" id="WBW74622.1"/>
    </source>
</evidence>
<dbReference type="InterPro" id="IPR029062">
    <property type="entry name" value="Class_I_gatase-like"/>
</dbReference>
<keyword evidence="3" id="KW-1185">Reference proteome</keyword>
<dbReference type="RefSeq" id="XP_056038865.1">
    <property type="nucleotide sequence ID" value="XM_056181540.1"/>
</dbReference>
<protein>
    <submittedName>
        <fullName evidence="2">ThiJ domain protein</fullName>
    </submittedName>
</protein>
<reference evidence="2 3" key="1">
    <citation type="journal article" date="2023" name="G3 (Bethesda)">
        <title>A high-quality reference genome for the fission yeast Schizosaccharomyces osmophilus.</title>
        <authorList>
            <person name="Jia G.S."/>
            <person name="Zhang W.C."/>
            <person name="Liang Y."/>
            <person name="Liu X.H."/>
            <person name="Rhind N."/>
            <person name="Pidoux A."/>
            <person name="Brysch-Herzberg M."/>
            <person name="Du L.L."/>
        </authorList>
    </citation>
    <scope>NUCLEOTIDE SEQUENCE [LARGE SCALE GENOMIC DNA]</scope>
    <source>
        <strain evidence="2 3">CBS 15793</strain>
    </source>
</reference>
<organism evidence="2 3">
    <name type="scientific">Schizosaccharomyces osmophilus</name>
    <dbReference type="NCBI Taxonomy" id="2545709"/>
    <lineage>
        <taxon>Eukaryota</taxon>
        <taxon>Fungi</taxon>
        <taxon>Dikarya</taxon>
        <taxon>Ascomycota</taxon>
        <taxon>Taphrinomycotina</taxon>
        <taxon>Schizosaccharomycetes</taxon>
        <taxon>Schizosaccharomycetales</taxon>
        <taxon>Schizosaccharomycetaceae</taxon>
        <taxon>Schizosaccharomyces</taxon>
    </lineage>
</organism>
<feature type="compositionally biased region" description="Polar residues" evidence="1">
    <location>
        <begin position="299"/>
        <end position="310"/>
    </location>
</feature>
<dbReference type="Proteomes" id="UP001212411">
    <property type="component" value="Chromosome 2"/>
</dbReference>
<evidence type="ECO:0000313" key="3">
    <source>
        <dbReference type="Proteomes" id="UP001212411"/>
    </source>
</evidence>
<proteinExistence type="predicted"/>